<accession>A0A1D1YHB2</accession>
<reference evidence="3" key="1">
    <citation type="submission" date="2015-07" db="EMBL/GenBank/DDBJ databases">
        <title>Transcriptome Assembly of Anthurium amnicola.</title>
        <authorList>
            <person name="Suzuki J."/>
        </authorList>
    </citation>
    <scope>NUCLEOTIDE SEQUENCE</scope>
</reference>
<dbReference type="GO" id="GO:0032259">
    <property type="term" value="P:methylation"/>
    <property type="evidence" value="ECO:0007669"/>
    <property type="project" value="UniProtKB-KW"/>
</dbReference>
<keyword evidence="3" id="KW-0808">Transferase</keyword>
<evidence type="ECO:0000256" key="2">
    <source>
        <dbReference type="SAM" id="SignalP"/>
    </source>
</evidence>
<evidence type="ECO:0000313" key="3">
    <source>
        <dbReference type="EMBL" id="JAT54002.1"/>
    </source>
</evidence>
<keyword evidence="1" id="KW-0812">Transmembrane</keyword>
<gene>
    <name evidence="3" type="primary">Prdm9_0</name>
    <name evidence="3" type="ORF">g.127121</name>
</gene>
<dbReference type="GO" id="GO:0008168">
    <property type="term" value="F:methyltransferase activity"/>
    <property type="evidence" value="ECO:0007669"/>
    <property type="project" value="UniProtKB-KW"/>
</dbReference>
<dbReference type="EMBL" id="GDJX01013934">
    <property type="protein sequence ID" value="JAT54002.1"/>
    <property type="molecule type" value="Transcribed_RNA"/>
</dbReference>
<feature type="signal peptide" evidence="2">
    <location>
        <begin position="1"/>
        <end position="16"/>
    </location>
</feature>
<organism evidence="3">
    <name type="scientific">Anthurium amnicola</name>
    <dbReference type="NCBI Taxonomy" id="1678845"/>
    <lineage>
        <taxon>Eukaryota</taxon>
        <taxon>Viridiplantae</taxon>
        <taxon>Streptophyta</taxon>
        <taxon>Embryophyta</taxon>
        <taxon>Tracheophyta</taxon>
        <taxon>Spermatophyta</taxon>
        <taxon>Magnoliopsida</taxon>
        <taxon>Liliopsida</taxon>
        <taxon>Araceae</taxon>
        <taxon>Pothoideae</taxon>
        <taxon>Potheae</taxon>
        <taxon>Anthurium</taxon>
    </lineage>
</organism>
<feature type="chain" id="PRO_5008900229" evidence="2">
    <location>
        <begin position="17"/>
        <end position="119"/>
    </location>
</feature>
<name>A0A1D1YHB2_9ARAE</name>
<sequence length="119" mass="13974">MVLVFLLVMLEAAITADVFLNRNWEEDFPEDPTGRFDEFKDFVRSNFEMCKWMGLMIVGAQALSIFMAMVLRAMGPDREREYDSDDDYVPTRLPLLRNHQSPSYVPVDPHIKETWNINR</sequence>
<protein>
    <submittedName>
        <fullName evidence="3">Histone-lysine N-methyltransferase PRDM9</fullName>
    </submittedName>
</protein>
<feature type="transmembrane region" description="Helical" evidence="1">
    <location>
        <begin position="52"/>
        <end position="71"/>
    </location>
</feature>
<evidence type="ECO:0000256" key="1">
    <source>
        <dbReference type="SAM" id="Phobius"/>
    </source>
</evidence>
<keyword evidence="2" id="KW-0732">Signal</keyword>
<dbReference type="AlphaFoldDB" id="A0A1D1YHB2"/>
<proteinExistence type="predicted"/>
<keyword evidence="1" id="KW-0472">Membrane</keyword>
<keyword evidence="3" id="KW-0489">Methyltransferase</keyword>
<keyword evidence="1" id="KW-1133">Transmembrane helix</keyword>